<dbReference type="GO" id="GO:0005737">
    <property type="term" value="C:cytoplasm"/>
    <property type="evidence" value="ECO:0007669"/>
    <property type="project" value="TreeGrafter"/>
</dbReference>
<dbReference type="InterPro" id="IPR036291">
    <property type="entry name" value="NAD(P)-bd_dom_sf"/>
</dbReference>
<protein>
    <submittedName>
        <fullName evidence="1">Ornithine cyclodeaminase/alanine dehydrogenase-like protein (Mu-crystallin family)</fullName>
    </submittedName>
</protein>
<dbReference type="InterPro" id="IPR003462">
    <property type="entry name" value="ODC_Mu_crystall"/>
</dbReference>
<dbReference type="PANTHER" id="PTHR13812">
    <property type="entry name" value="KETIMINE REDUCTASE MU-CRYSTALLIN"/>
    <property type="match status" value="1"/>
</dbReference>
<dbReference type="Proteomes" id="UP000542125">
    <property type="component" value="Unassembled WGS sequence"/>
</dbReference>
<proteinExistence type="predicted"/>
<dbReference type="SUPFAM" id="SSF51735">
    <property type="entry name" value="NAD(P)-binding Rossmann-fold domains"/>
    <property type="match status" value="1"/>
</dbReference>
<dbReference type="PIRSF" id="PIRSF001439">
    <property type="entry name" value="CryM"/>
    <property type="match status" value="1"/>
</dbReference>
<dbReference type="InterPro" id="IPR023401">
    <property type="entry name" value="ODC_N"/>
</dbReference>
<dbReference type="PANTHER" id="PTHR13812:SF19">
    <property type="entry name" value="KETIMINE REDUCTASE MU-CRYSTALLIN"/>
    <property type="match status" value="1"/>
</dbReference>
<dbReference type="Gene3D" id="3.30.1780.10">
    <property type="entry name" value="ornithine cyclodeaminase, domain 1"/>
    <property type="match status" value="1"/>
</dbReference>
<dbReference type="Pfam" id="PF02423">
    <property type="entry name" value="OCD_Mu_crystall"/>
    <property type="match status" value="1"/>
</dbReference>
<dbReference type="Gene3D" id="3.40.50.720">
    <property type="entry name" value="NAD(P)-binding Rossmann-like Domain"/>
    <property type="match status" value="1"/>
</dbReference>
<keyword evidence="2" id="KW-1185">Reference proteome</keyword>
<dbReference type="EMBL" id="JACBYR010000001">
    <property type="protein sequence ID" value="NYE81772.1"/>
    <property type="molecule type" value="Genomic_DNA"/>
</dbReference>
<name>A0A7Y9IRQ9_9BURK</name>
<dbReference type="AlphaFoldDB" id="A0A7Y9IRQ9"/>
<reference evidence="1 2" key="1">
    <citation type="submission" date="2020-07" db="EMBL/GenBank/DDBJ databases">
        <title>Genomic Encyclopedia of Type Strains, Phase IV (KMG-V): Genome sequencing to study the core and pangenomes of soil and plant-associated prokaryotes.</title>
        <authorList>
            <person name="Whitman W."/>
        </authorList>
    </citation>
    <scope>NUCLEOTIDE SEQUENCE [LARGE SCALE GENOMIC DNA]</scope>
    <source>
        <strain evidence="1 2">SAS40</strain>
    </source>
</reference>
<comment type="caution">
    <text evidence="1">The sequence shown here is derived from an EMBL/GenBank/DDBJ whole genome shotgun (WGS) entry which is preliminary data.</text>
</comment>
<organism evidence="1 2">
    <name type="scientific">Pigmentiphaga litoralis</name>
    <dbReference type="NCBI Taxonomy" id="516702"/>
    <lineage>
        <taxon>Bacteria</taxon>
        <taxon>Pseudomonadati</taxon>
        <taxon>Pseudomonadota</taxon>
        <taxon>Betaproteobacteria</taxon>
        <taxon>Burkholderiales</taxon>
        <taxon>Alcaligenaceae</taxon>
        <taxon>Pigmentiphaga</taxon>
    </lineage>
</organism>
<sequence length="361" mass="39173">MANTTLVLNTEQAMGLVSMAEAVDLITGAFADLGSGAAQVMPRRRLHTPLDGPGEQLWSWLNVITGVLPCNETVAVRLDVAHIAKPETNGQRRMEFRGDYSGFVLIWDMISRELIGIVHDHAVSALRVGATTGVAAKFLAREDAHTIGILGSGNQAAAQIEAICAVRPSIRTLRVYSPTPANREAFAQKMSKKHGIDARAVDTAEEAIRGACVAIAASNADGPILFGDWLSPGCHVVGMLSPERKDPRRELDDECARIADIIVVNSKEQVNLDDQTELTEPLRKRWISESHIQELGDLCAGRIPARTSPQQITYHNNNCGMGIQFAAICRRVIDIARERGLGTELPVDLFMTRRGDDASAP</sequence>
<dbReference type="RefSeq" id="WP_179584022.1">
    <property type="nucleotide sequence ID" value="NZ_JACBYR010000001.1"/>
</dbReference>
<evidence type="ECO:0000313" key="2">
    <source>
        <dbReference type="Proteomes" id="UP000542125"/>
    </source>
</evidence>
<accession>A0A7Y9IRQ9</accession>
<evidence type="ECO:0000313" key="1">
    <source>
        <dbReference type="EMBL" id="NYE81772.1"/>
    </source>
</evidence>
<gene>
    <name evidence="1" type="ORF">FHW18_001043</name>
</gene>